<sequence length="70" mass="8391">WRKILNDWKAYGRKNSMTLTKDAFPALLTQLHAALFSDSVTHSKNLEWIHEMWNSPFSSRQFWISYQTMK</sequence>
<protein>
    <submittedName>
        <fullName evidence="1">Uncharacterized protein</fullName>
    </submittedName>
</protein>
<dbReference type="AlphaFoldDB" id="A0A0L8FP87"/>
<accession>A0A0L8FP87</accession>
<feature type="non-terminal residue" evidence="1">
    <location>
        <position position="1"/>
    </location>
</feature>
<reference evidence="1" key="1">
    <citation type="submission" date="2015-07" db="EMBL/GenBank/DDBJ databases">
        <title>MeaNS - Measles Nucleotide Surveillance Program.</title>
        <authorList>
            <person name="Tran T."/>
            <person name="Druce J."/>
        </authorList>
    </citation>
    <scope>NUCLEOTIDE SEQUENCE</scope>
    <source>
        <strain evidence="1">UCB-OBI-ISO-001</strain>
        <tissue evidence="1">Gonad</tissue>
    </source>
</reference>
<gene>
    <name evidence="1" type="ORF">OCBIM_22012085mg</name>
</gene>
<dbReference type="EMBL" id="KQ428020">
    <property type="protein sequence ID" value="KOF66492.1"/>
    <property type="molecule type" value="Genomic_DNA"/>
</dbReference>
<organism evidence="1">
    <name type="scientific">Octopus bimaculoides</name>
    <name type="common">California two-spotted octopus</name>
    <dbReference type="NCBI Taxonomy" id="37653"/>
    <lineage>
        <taxon>Eukaryota</taxon>
        <taxon>Metazoa</taxon>
        <taxon>Spiralia</taxon>
        <taxon>Lophotrochozoa</taxon>
        <taxon>Mollusca</taxon>
        <taxon>Cephalopoda</taxon>
        <taxon>Coleoidea</taxon>
        <taxon>Octopodiformes</taxon>
        <taxon>Octopoda</taxon>
        <taxon>Incirrata</taxon>
        <taxon>Octopodidae</taxon>
        <taxon>Octopus</taxon>
    </lineage>
</organism>
<name>A0A0L8FP87_OCTBM</name>
<proteinExistence type="predicted"/>
<evidence type="ECO:0000313" key="1">
    <source>
        <dbReference type="EMBL" id="KOF66492.1"/>
    </source>
</evidence>